<dbReference type="Pfam" id="PF07883">
    <property type="entry name" value="Cupin_2"/>
    <property type="match status" value="1"/>
</dbReference>
<reference evidence="2 3" key="1">
    <citation type="submission" date="2005-03" db="EMBL/GenBank/DDBJ databases">
        <title>Brevibacillus brevis strain 47, complete genome.</title>
        <authorList>
            <person name="Hosoyama A."/>
            <person name="Yamada R."/>
            <person name="Hongo Y."/>
            <person name="Terui Y."/>
            <person name="Ankai A."/>
            <person name="Masuyama W."/>
            <person name="Sekiguchi M."/>
            <person name="Takeda T."/>
            <person name="Asano K."/>
            <person name="Ohji S."/>
            <person name="Ichikawa N."/>
            <person name="Narita S."/>
            <person name="Aoki N."/>
            <person name="Miura H."/>
            <person name="Matsushita S."/>
            <person name="Sekigawa T."/>
            <person name="Yamagata H."/>
            <person name="Yoshikawa H."/>
            <person name="Udaka S."/>
            <person name="Tanikawa S."/>
            <person name="Fujita N."/>
        </authorList>
    </citation>
    <scope>NUCLEOTIDE SEQUENCE [LARGE SCALE GENOMIC DNA]</scope>
    <source>
        <strain evidence="3">47 / JCM 6285 / NBRC 100599</strain>
    </source>
</reference>
<gene>
    <name evidence="2" type="ordered locus">BBR47_10450</name>
</gene>
<dbReference type="STRING" id="358681.BBR47_10450"/>
<feature type="domain" description="Cupin type-2" evidence="1">
    <location>
        <begin position="45"/>
        <end position="88"/>
    </location>
</feature>
<sequence length="115" mass="13434">MSNLFPEPISNLPEADMPFSNYQAYLSQGENHQIIFMQFNEDIDLPEHSHESQWGIVLEGKIELTINGVKNIYTKGDRYFIEKDVKHSGKIFAGYADITFFNQKDRYNTKLKKQK</sequence>
<accession>C0Z665</accession>
<dbReference type="EMBL" id="AP008955">
    <property type="protein sequence ID" value="BAH42022.1"/>
    <property type="molecule type" value="Genomic_DNA"/>
</dbReference>
<keyword evidence="3" id="KW-1185">Reference proteome</keyword>
<evidence type="ECO:0000313" key="2">
    <source>
        <dbReference type="EMBL" id="BAH42022.1"/>
    </source>
</evidence>
<evidence type="ECO:0000259" key="1">
    <source>
        <dbReference type="Pfam" id="PF07883"/>
    </source>
</evidence>
<dbReference type="eggNOG" id="COG1917">
    <property type="taxonomic scope" value="Bacteria"/>
</dbReference>
<dbReference type="Proteomes" id="UP000001877">
    <property type="component" value="Chromosome"/>
</dbReference>
<dbReference type="HOGENOM" id="CLU_134269_3_0_9"/>
<dbReference type="InterPro" id="IPR014710">
    <property type="entry name" value="RmlC-like_jellyroll"/>
</dbReference>
<name>C0Z665_BREBN</name>
<proteinExistence type="predicted"/>
<organism evidence="2 3">
    <name type="scientific">Brevibacillus brevis (strain 47 / JCM 6285 / NBRC 100599)</name>
    <dbReference type="NCBI Taxonomy" id="358681"/>
    <lineage>
        <taxon>Bacteria</taxon>
        <taxon>Bacillati</taxon>
        <taxon>Bacillota</taxon>
        <taxon>Bacilli</taxon>
        <taxon>Bacillales</taxon>
        <taxon>Paenibacillaceae</taxon>
        <taxon>Brevibacillus</taxon>
    </lineage>
</organism>
<dbReference type="KEGG" id="bbe:BBR47_10450"/>
<dbReference type="AlphaFoldDB" id="C0Z665"/>
<dbReference type="RefSeq" id="WP_012684775.1">
    <property type="nucleotide sequence ID" value="NC_012491.1"/>
</dbReference>
<protein>
    <recommendedName>
        <fullName evidence="1">Cupin type-2 domain-containing protein</fullName>
    </recommendedName>
</protein>
<dbReference type="SUPFAM" id="SSF51182">
    <property type="entry name" value="RmlC-like cupins"/>
    <property type="match status" value="1"/>
</dbReference>
<evidence type="ECO:0000313" key="3">
    <source>
        <dbReference type="Proteomes" id="UP000001877"/>
    </source>
</evidence>
<dbReference type="InterPro" id="IPR013096">
    <property type="entry name" value="Cupin_2"/>
</dbReference>
<dbReference type="Gene3D" id="2.60.120.10">
    <property type="entry name" value="Jelly Rolls"/>
    <property type="match status" value="1"/>
</dbReference>
<dbReference type="InterPro" id="IPR011051">
    <property type="entry name" value="RmlC_Cupin_sf"/>
</dbReference>